<dbReference type="PANTHER" id="PTHR11709">
    <property type="entry name" value="MULTI-COPPER OXIDASE"/>
    <property type="match status" value="1"/>
</dbReference>
<keyword evidence="2" id="KW-0560">Oxidoreductase</keyword>
<dbReference type="InterPro" id="IPR011707">
    <property type="entry name" value="Cu-oxidase-like_N"/>
</dbReference>
<dbReference type="PROSITE" id="PS00079">
    <property type="entry name" value="MULTICOPPER_OXIDASE1"/>
    <property type="match status" value="1"/>
</dbReference>
<evidence type="ECO:0000259" key="4">
    <source>
        <dbReference type="Pfam" id="PF00394"/>
    </source>
</evidence>
<evidence type="ECO:0000256" key="2">
    <source>
        <dbReference type="ARBA" id="ARBA00023002"/>
    </source>
</evidence>
<organism evidence="7 8">
    <name type="scientific">Thiolapillus brandeum</name>
    <dbReference type="NCBI Taxonomy" id="1076588"/>
    <lineage>
        <taxon>Bacteria</taxon>
        <taxon>Pseudomonadati</taxon>
        <taxon>Pseudomonadota</taxon>
        <taxon>Gammaproteobacteria</taxon>
        <taxon>Chromatiales</taxon>
        <taxon>Sedimenticolaceae</taxon>
        <taxon>Thiolapillus</taxon>
    </lineage>
</organism>
<evidence type="ECO:0000256" key="3">
    <source>
        <dbReference type="ARBA" id="ARBA00023008"/>
    </source>
</evidence>
<dbReference type="PANTHER" id="PTHR11709:SF394">
    <property type="entry name" value="FI03373P-RELATED"/>
    <property type="match status" value="1"/>
</dbReference>
<evidence type="ECO:0000256" key="1">
    <source>
        <dbReference type="ARBA" id="ARBA00022723"/>
    </source>
</evidence>
<sequence>MSPSRRRFVQGLAMGGMAASLGLTSRSLWANAEQQQKMPTLRGTDYDLTIGEQVVNFTGTPRIGTTVNGSLPAPILRWKEGDTVTLRVKNNLPESSSIHWHGIILPSSQDGVPNISNGFHGIEPGTTHTYQFKVAQSGTYWYHSHSGFQEQTGLYGPIVIDPMEPEPFTYDRDYVVMLSDWTDEDPTVVYAKLKKLSHYYNFNERTHKDLMKDLKEKGLARTWSERKMWMQMRMSQRDLADVTGYTYTYLMNGQTPADGWTGLFRKGEKVRLRFINGSAMSFFDVRIPGLKMTVVAADGQYVQPVSVDEFRIGVAETYDVIVEPDDGAYTIFAQSIDRSGYARGTLTPDAGMQAAVPPMDPVPNLTHTDMGMDMSAMGHNMHGMGGMDMKGMDHSKMAMGGMDMKGMDHSRMAMGGMDMKGMDHSKMAMGGMDMKGMDHSMMAMSGMDMKGMDHGPHPMGGKSTPVHPSDFSSGKVVHAPTEYGPQVDMRAAAPRYRLDDPGVGLRNNGRRVLTYADLRNLHGTNDPREPDREIQLHLTGNMERYMWSVNGVKFNDAEPLRWKMGERLRITFVNDTMMNHPMHLHGMWSDLETGDNDFIPRKHTVIVQPGSRISYRVTVDAEGGWAYHCHLLYHMLGMFREVQVS</sequence>
<protein>
    <submittedName>
        <fullName evidence="7">Copper resistance protein A</fullName>
    </submittedName>
</protein>
<name>A0A7U6GIZ0_9GAMM</name>
<feature type="domain" description="Plastocyanin-like" evidence="5">
    <location>
        <begin position="529"/>
        <end position="644"/>
    </location>
</feature>
<gene>
    <name evidence="7" type="ORF">TBH_C1557</name>
</gene>
<reference evidence="7 8" key="1">
    <citation type="journal article" date="2014" name="PLoS ONE">
        <title>Physiological and genomic features of a novel sulfur-oxidizing gammaproteobacterium belonging to a previously uncultivated symbiotic lineage isolated from a hydrothermal vent.</title>
        <authorList>
            <person name="Nunoura T."/>
            <person name="Takaki Y."/>
            <person name="Kazama H."/>
            <person name="Kakuta J."/>
            <person name="Shimamura S."/>
            <person name="Makita H."/>
            <person name="Hirai M."/>
            <person name="Miyazaki M."/>
            <person name="Takai K."/>
        </authorList>
    </citation>
    <scope>NUCLEOTIDE SEQUENCE [LARGE SCALE GENOMIC DNA]</scope>
    <source>
        <strain evidence="7 8">Hiromi1</strain>
    </source>
</reference>
<dbReference type="Proteomes" id="UP000031631">
    <property type="component" value="Chromosome"/>
</dbReference>
<evidence type="ECO:0000259" key="6">
    <source>
        <dbReference type="Pfam" id="PF07732"/>
    </source>
</evidence>
<dbReference type="CDD" id="cd13896">
    <property type="entry name" value="CuRO_3_CopA"/>
    <property type="match status" value="1"/>
</dbReference>
<dbReference type="OrthoDB" id="9757546at2"/>
<evidence type="ECO:0000313" key="8">
    <source>
        <dbReference type="Proteomes" id="UP000031631"/>
    </source>
</evidence>
<dbReference type="InterPro" id="IPR011706">
    <property type="entry name" value="Cu-oxidase_C"/>
</dbReference>
<dbReference type="Pfam" id="PF00394">
    <property type="entry name" value="Cu-oxidase"/>
    <property type="match status" value="1"/>
</dbReference>
<dbReference type="InterPro" id="IPR033138">
    <property type="entry name" value="Cu_oxidase_CS"/>
</dbReference>
<dbReference type="Pfam" id="PF07731">
    <property type="entry name" value="Cu-oxidase_2"/>
    <property type="match status" value="1"/>
</dbReference>
<evidence type="ECO:0000259" key="5">
    <source>
        <dbReference type="Pfam" id="PF07731"/>
    </source>
</evidence>
<dbReference type="SUPFAM" id="SSF49503">
    <property type="entry name" value="Cupredoxins"/>
    <property type="match status" value="3"/>
</dbReference>
<dbReference type="InterPro" id="IPR001117">
    <property type="entry name" value="Cu-oxidase_2nd"/>
</dbReference>
<dbReference type="GO" id="GO:0042597">
    <property type="term" value="C:periplasmic space"/>
    <property type="evidence" value="ECO:0007669"/>
    <property type="project" value="InterPro"/>
</dbReference>
<keyword evidence="1" id="KW-0479">Metal-binding</keyword>
<keyword evidence="3" id="KW-0186">Copper</keyword>
<dbReference type="InterPro" id="IPR034282">
    <property type="entry name" value="CuRO_2_CopA"/>
</dbReference>
<dbReference type="Gene3D" id="2.60.40.420">
    <property type="entry name" value="Cupredoxins - blue copper proteins"/>
    <property type="match status" value="3"/>
</dbReference>
<dbReference type="InterPro" id="IPR034279">
    <property type="entry name" value="CuRO_3_CopA"/>
</dbReference>
<dbReference type="GO" id="GO:0005507">
    <property type="term" value="F:copper ion binding"/>
    <property type="evidence" value="ECO:0007669"/>
    <property type="project" value="InterPro"/>
</dbReference>
<feature type="domain" description="Plastocyanin-like" evidence="4">
    <location>
        <begin position="173"/>
        <end position="337"/>
    </location>
</feature>
<dbReference type="RefSeq" id="WP_041070604.1">
    <property type="nucleotide sequence ID" value="NZ_AP012273.1"/>
</dbReference>
<dbReference type="AlphaFoldDB" id="A0A7U6GIZ0"/>
<dbReference type="KEGG" id="tbn:TBH_C1557"/>
<dbReference type="InterPro" id="IPR045087">
    <property type="entry name" value="Cu-oxidase_fam"/>
</dbReference>
<proteinExistence type="predicted"/>
<accession>A0A7U6GIZ0</accession>
<feature type="domain" description="Plastocyanin-like" evidence="6">
    <location>
        <begin position="52"/>
        <end position="163"/>
    </location>
</feature>
<dbReference type="Pfam" id="PF07732">
    <property type="entry name" value="Cu-oxidase_3"/>
    <property type="match status" value="1"/>
</dbReference>
<dbReference type="InterPro" id="IPR006376">
    <property type="entry name" value="Cu-R_CopA"/>
</dbReference>
<keyword evidence="8" id="KW-1185">Reference proteome</keyword>
<dbReference type="InterPro" id="IPR008972">
    <property type="entry name" value="Cupredoxin"/>
</dbReference>
<dbReference type="EMBL" id="AP012273">
    <property type="protein sequence ID" value="BAO44475.1"/>
    <property type="molecule type" value="Genomic_DNA"/>
</dbReference>
<dbReference type="CDD" id="cd13874">
    <property type="entry name" value="CuRO_2_CopA"/>
    <property type="match status" value="1"/>
</dbReference>
<dbReference type="PROSITE" id="PS51318">
    <property type="entry name" value="TAT"/>
    <property type="match status" value="1"/>
</dbReference>
<evidence type="ECO:0000313" key="7">
    <source>
        <dbReference type="EMBL" id="BAO44475.1"/>
    </source>
</evidence>
<dbReference type="InterPro" id="IPR006311">
    <property type="entry name" value="TAT_signal"/>
</dbReference>
<dbReference type="GO" id="GO:0016491">
    <property type="term" value="F:oxidoreductase activity"/>
    <property type="evidence" value="ECO:0007669"/>
    <property type="project" value="UniProtKB-KW"/>
</dbReference>
<dbReference type="NCBIfam" id="TIGR01480">
    <property type="entry name" value="copper_res_A"/>
    <property type="match status" value="1"/>
</dbReference>